<evidence type="ECO:0000313" key="2">
    <source>
        <dbReference type="EMBL" id="KAF1922548.1"/>
    </source>
</evidence>
<name>A0A6A5R5U6_9PLEO</name>
<protein>
    <submittedName>
        <fullName evidence="2">Uncharacterized protein</fullName>
    </submittedName>
</protein>
<dbReference type="EMBL" id="ML979022">
    <property type="protein sequence ID" value="KAF1922548.1"/>
    <property type="molecule type" value="Genomic_DNA"/>
</dbReference>
<keyword evidence="3" id="KW-1185">Reference proteome</keyword>
<feature type="compositionally biased region" description="Basic and acidic residues" evidence="1">
    <location>
        <begin position="61"/>
        <end position="70"/>
    </location>
</feature>
<evidence type="ECO:0000313" key="3">
    <source>
        <dbReference type="Proteomes" id="UP000800082"/>
    </source>
</evidence>
<feature type="compositionally biased region" description="Polar residues" evidence="1">
    <location>
        <begin position="1"/>
        <end position="26"/>
    </location>
</feature>
<proteinExistence type="predicted"/>
<dbReference type="OrthoDB" id="2279190at2759"/>
<reference evidence="2" key="1">
    <citation type="journal article" date="2020" name="Stud. Mycol.">
        <title>101 Dothideomycetes genomes: a test case for predicting lifestyles and emergence of pathogens.</title>
        <authorList>
            <person name="Haridas S."/>
            <person name="Albert R."/>
            <person name="Binder M."/>
            <person name="Bloem J."/>
            <person name="Labutti K."/>
            <person name="Salamov A."/>
            <person name="Andreopoulos B."/>
            <person name="Baker S."/>
            <person name="Barry K."/>
            <person name="Bills G."/>
            <person name="Bluhm B."/>
            <person name="Cannon C."/>
            <person name="Castanera R."/>
            <person name="Culley D."/>
            <person name="Daum C."/>
            <person name="Ezra D."/>
            <person name="Gonzalez J."/>
            <person name="Henrissat B."/>
            <person name="Kuo A."/>
            <person name="Liang C."/>
            <person name="Lipzen A."/>
            <person name="Lutzoni F."/>
            <person name="Magnuson J."/>
            <person name="Mondo S."/>
            <person name="Nolan M."/>
            <person name="Ohm R."/>
            <person name="Pangilinan J."/>
            <person name="Park H.-J."/>
            <person name="Ramirez L."/>
            <person name="Alfaro M."/>
            <person name="Sun H."/>
            <person name="Tritt A."/>
            <person name="Yoshinaga Y."/>
            <person name="Zwiers L.-H."/>
            <person name="Turgeon B."/>
            <person name="Goodwin S."/>
            <person name="Spatafora J."/>
            <person name="Crous P."/>
            <person name="Grigoriev I."/>
        </authorList>
    </citation>
    <scope>NUCLEOTIDE SEQUENCE</scope>
    <source>
        <strain evidence="2">CBS 183.55</strain>
    </source>
</reference>
<gene>
    <name evidence="2" type="ORF">M421DRAFT_77834</name>
</gene>
<accession>A0A6A5R5U6</accession>
<organism evidence="2 3">
    <name type="scientific">Didymella exigua CBS 183.55</name>
    <dbReference type="NCBI Taxonomy" id="1150837"/>
    <lineage>
        <taxon>Eukaryota</taxon>
        <taxon>Fungi</taxon>
        <taxon>Dikarya</taxon>
        <taxon>Ascomycota</taxon>
        <taxon>Pezizomycotina</taxon>
        <taxon>Dothideomycetes</taxon>
        <taxon>Pleosporomycetidae</taxon>
        <taxon>Pleosporales</taxon>
        <taxon>Pleosporineae</taxon>
        <taxon>Didymellaceae</taxon>
        <taxon>Didymella</taxon>
    </lineage>
</organism>
<dbReference type="GeneID" id="54355028"/>
<dbReference type="AlphaFoldDB" id="A0A6A5R5U6"/>
<evidence type="ECO:0000256" key="1">
    <source>
        <dbReference type="SAM" id="MobiDB-lite"/>
    </source>
</evidence>
<dbReference type="Proteomes" id="UP000800082">
    <property type="component" value="Unassembled WGS sequence"/>
</dbReference>
<feature type="non-terminal residue" evidence="2">
    <location>
        <position position="1"/>
    </location>
</feature>
<feature type="region of interest" description="Disordered" evidence="1">
    <location>
        <begin position="1"/>
        <end position="70"/>
    </location>
</feature>
<sequence length="70" mass="7234">RPSGYMSDTGSQGQASGSRNISSNIKPVSPSLDVNRATVNTSKGSVDDNGGPKDATPLLETKLDLEAEIT</sequence>
<dbReference type="RefSeq" id="XP_033442801.1">
    <property type="nucleotide sequence ID" value="XM_033597361.1"/>
</dbReference>